<evidence type="ECO:0000259" key="4">
    <source>
        <dbReference type="Pfam" id="PF12802"/>
    </source>
</evidence>
<keyword evidence="3" id="KW-0804">Transcription</keyword>
<dbReference type="GO" id="GO:0003700">
    <property type="term" value="F:DNA-binding transcription factor activity"/>
    <property type="evidence" value="ECO:0007669"/>
    <property type="project" value="InterPro"/>
</dbReference>
<dbReference type="GO" id="GO:0003677">
    <property type="term" value="F:DNA binding"/>
    <property type="evidence" value="ECO:0007669"/>
    <property type="project" value="UniProtKB-KW"/>
</dbReference>
<organism evidence="5 6">
    <name type="scientific">Demequina mangrovi</name>
    <dbReference type="NCBI Taxonomy" id="1043493"/>
    <lineage>
        <taxon>Bacteria</taxon>
        <taxon>Bacillati</taxon>
        <taxon>Actinomycetota</taxon>
        <taxon>Actinomycetes</taxon>
        <taxon>Micrococcales</taxon>
        <taxon>Demequinaceae</taxon>
        <taxon>Demequina</taxon>
    </lineage>
</organism>
<dbReference type="InterPro" id="IPR011991">
    <property type="entry name" value="ArsR-like_HTH"/>
</dbReference>
<dbReference type="EMBL" id="FNZI01000006">
    <property type="protein sequence ID" value="SEJ63573.1"/>
    <property type="molecule type" value="Genomic_DNA"/>
</dbReference>
<reference evidence="6" key="1">
    <citation type="submission" date="2016-10" db="EMBL/GenBank/DDBJ databases">
        <authorList>
            <person name="Varghese N."/>
        </authorList>
    </citation>
    <scope>NUCLEOTIDE SEQUENCE [LARGE SCALE GENOMIC DNA]</scope>
    <source>
        <strain evidence="6">DSM 24868</strain>
    </source>
</reference>
<gene>
    <name evidence="5" type="ORF">SAMN05421637_2504</name>
</gene>
<dbReference type="InterPro" id="IPR036390">
    <property type="entry name" value="WH_DNA-bd_sf"/>
</dbReference>
<dbReference type="Gene3D" id="1.10.10.10">
    <property type="entry name" value="Winged helix-like DNA-binding domain superfamily/Winged helix DNA-binding domain"/>
    <property type="match status" value="1"/>
</dbReference>
<dbReference type="RefSeq" id="WP_042215856.1">
    <property type="nucleotide sequence ID" value="NZ_BBLU01000014.1"/>
</dbReference>
<evidence type="ECO:0000256" key="1">
    <source>
        <dbReference type="ARBA" id="ARBA00023015"/>
    </source>
</evidence>
<dbReference type="PANTHER" id="PTHR38465:SF2">
    <property type="entry name" value="HTH-TYPE TRANSCRIPTIONAL REGULATOR MMPR5"/>
    <property type="match status" value="1"/>
</dbReference>
<dbReference type="CDD" id="cd00090">
    <property type="entry name" value="HTH_ARSR"/>
    <property type="match status" value="1"/>
</dbReference>
<dbReference type="InterPro" id="IPR052362">
    <property type="entry name" value="HTH-GbsR_regulator"/>
</dbReference>
<keyword evidence="6" id="KW-1185">Reference proteome</keyword>
<evidence type="ECO:0000313" key="5">
    <source>
        <dbReference type="EMBL" id="SEJ63573.1"/>
    </source>
</evidence>
<sequence>MTMTEAQHAYVDRVATFFTMFGSARAWAEILGWLMICEPAERTQAEIAADLGLSAGTVSTQLRTHVQLGMVEQVRVRGDRTQRYRLRSGAWYGVMASELERIRALGDLARAGDDILPRDRPERVTELGDLADFFAREWPPLMERMAAELDPSPSETRI</sequence>
<dbReference type="PANTHER" id="PTHR38465">
    <property type="entry name" value="HTH-TYPE TRANSCRIPTIONAL REGULATOR MJ1563-RELATED"/>
    <property type="match status" value="1"/>
</dbReference>
<dbReference type="eggNOG" id="COG1510">
    <property type="taxonomic scope" value="Bacteria"/>
</dbReference>
<proteinExistence type="predicted"/>
<dbReference type="Pfam" id="PF12802">
    <property type="entry name" value="MarR_2"/>
    <property type="match status" value="1"/>
</dbReference>
<dbReference type="STRING" id="1043493.SAMN05421637_2504"/>
<evidence type="ECO:0000313" key="6">
    <source>
        <dbReference type="Proteomes" id="UP000183315"/>
    </source>
</evidence>
<dbReference type="Proteomes" id="UP000183315">
    <property type="component" value="Unassembled WGS sequence"/>
</dbReference>
<protein>
    <submittedName>
        <fullName evidence="5">MarR family protein</fullName>
    </submittedName>
</protein>
<dbReference type="InterPro" id="IPR000835">
    <property type="entry name" value="HTH_MarR-typ"/>
</dbReference>
<evidence type="ECO:0000256" key="2">
    <source>
        <dbReference type="ARBA" id="ARBA00023125"/>
    </source>
</evidence>
<name>A0A1H7AD47_9MICO</name>
<dbReference type="AlphaFoldDB" id="A0A1H7AD47"/>
<feature type="domain" description="HTH marR-type" evidence="4">
    <location>
        <begin position="25"/>
        <end position="80"/>
    </location>
</feature>
<dbReference type="OrthoDB" id="67158at2"/>
<evidence type="ECO:0000256" key="3">
    <source>
        <dbReference type="ARBA" id="ARBA00023163"/>
    </source>
</evidence>
<dbReference type="SUPFAM" id="SSF46785">
    <property type="entry name" value="Winged helix' DNA-binding domain"/>
    <property type="match status" value="1"/>
</dbReference>
<dbReference type="InterPro" id="IPR036388">
    <property type="entry name" value="WH-like_DNA-bd_sf"/>
</dbReference>
<keyword evidence="2" id="KW-0238">DNA-binding</keyword>
<accession>A0A1H7AD47</accession>
<keyword evidence="1" id="KW-0805">Transcription regulation</keyword>